<dbReference type="GO" id="GO:0003677">
    <property type="term" value="F:DNA binding"/>
    <property type="evidence" value="ECO:0007669"/>
    <property type="project" value="UniProtKB-KW"/>
</dbReference>
<keyword evidence="2" id="KW-0540">Nuclease</keyword>
<keyword evidence="4" id="KW-0227">DNA damage</keyword>
<evidence type="ECO:0000256" key="7">
    <source>
        <dbReference type="ARBA" id="ARBA00022839"/>
    </source>
</evidence>
<evidence type="ECO:0000256" key="1">
    <source>
        <dbReference type="ARBA" id="ARBA00009922"/>
    </source>
</evidence>
<evidence type="ECO:0000256" key="9">
    <source>
        <dbReference type="ARBA" id="ARBA00023125"/>
    </source>
</evidence>
<dbReference type="GO" id="GO:0000725">
    <property type="term" value="P:recombinational repair"/>
    <property type="evidence" value="ECO:0007669"/>
    <property type="project" value="TreeGrafter"/>
</dbReference>
<name>A0A2H0V3E0_9BACT</name>
<dbReference type="Pfam" id="PF12705">
    <property type="entry name" value="PDDEXK_1"/>
    <property type="match status" value="1"/>
</dbReference>
<keyword evidence="9" id="KW-0238">DNA-binding</keyword>
<keyword evidence="6 15" id="KW-0347">Helicase</keyword>
<dbReference type="EC" id="5.6.2.4" evidence="13"/>
<dbReference type="InterPro" id="IPR027417">
    <property type="entry name" value="P-loop_NTPase"/>
</dbReference>
<feature type="domain" description="UvrD-like helicase ATP-binding" evidence="16">
    <location>
        <begin position="6"/>
        <end position="321"/>
    </location>
</feature>
<dbReference type="Proteomes" id="UP000229901">
    <property type="component" value="Unassembled WGS sequence"/>
</dbReference>
<evidence type="ECO:0000256" key="14">
    <source>
        <dbReference type="ARBA" id="ARBA00048988"/>
    </source>
</evidence>
<evidence type="ECO:0000256" key="8">
    <source>
        <dbReference type="ARBA" id="ARBA00022840"/>
    </source>
</evidence>
<dbReference type="PANTHER" id="PTHR11070">
    <property type="entry name" value="UVRD / RECB / PCRA DNA HELICASE FAMILY MEMBER"/>
    <property type="match status" value="1"/>
</dbReference>
<dbReference type="GO" id="GO:0004527">
    <property type="term" value="F:exonuclease activity"/>
    <property type="evidence" value="ECO:0007669"/>
    <property type="project" value="UniProtKB-KW"/>
</dbReference>
<dbReference type="CDD" id="cd17932">
    <property type="entry name" value="DEXQc_UvrD"/>
    <property type="match status" value="1"/>
</dbReference>
<dbReference type="InterPro" id="IPR011604">
    <property type="entry name" value="PDDEXK-like_dom_sf"/>
</dbReference>
<comment type="catalytic activity">
    <reaction evidence="14">
        <text>ATP + H2O = ADP + phosphate + H(+)</text>
        <dbReference type="Rhea" id="RHEA:13065"/>
        <dbReference type="ChEBI" id="CHEBI:15377"/>
        <dbReference type="ChEBI" id="CHEBI:15378"/>
        <dbReference type="ChEBI" id="CHEBI:30616"/>
        <dbReference type="ChEBI" id="CHEBI:43474"/>
        <dbReference type="ChEBI" id="CHEBI:456216"/>
        <dbReference type="EC" id="5.6.2.4"/>
    </reaction>
</comment>
<evidence type="ECO:0000259" key="17">
    <source>
        <dbReference type="PROSITE" id="PS51217"/>
    </source>
</evidence>
<protein>
    <recommendedName>
        <fullName evidence="13">DNA 3'-5' helicase</fullName>
        <ecNumber evidence="13">5.6.2.4</ecNumber>
    </recommendedName>
</protein>
<evidence type="ECO:0000313" key="19">
    <source>
        <dbReference type="Proteomes" id="UP000229901"/>
    </source>
</evidence>
<evidence type="ECO:0000256" key="13">
    <source>
        <dbReference type="ARBA" id="ARBA00034808"/>
    </source>
</evidence>
<dbReference type="InterPro" id="IPR000212">
    <property type="entry name" value="DNA_helicase_UvrD/REP"/>
</dbReference>
<dbReference type="Pfam" id="PF00580">
    <property type="entry name" value="UvrD-helicase"/>
    <property type="match status" value="1"/>
</dbReference>
<dbReference type="GO" id="GO:0005524">
    <property type="term" value="F:ATP binding"/>
    <property type="evidence" value="ECO:0007669"/>
    <property type="project" value="UniProtKB-UniRule"/>
</dbReference>
<evidence type="ECO:0000256" key="3">
    <source>
        <dbReference type="ARBA" id="ARBA00022741"/>
    </source>
</evidence>
<evidence type="ECO:0000256" key="10">
    <source>
        <dbReference type="ARBA" id="ARBA00023204"/>
    </source>
</evidence>
<dbReference type="PROSITE" id="PS51217">
    <property type="entry name" value="UVRD_HELICASE_CTER"/>
    <property type="match status" value="1"/>
</dbReference>
<keyword evidence="8 15" id="KW-0067">ATP-binding</keyword>
<keyword evidence="5 15" id="KW-0378">Hydrolase</keyword>
<comment type="similarity">
    <text evidence="1">Belongs to the helicase family. UvrD subfamily.</text>
</comment>
<feature type="binding site" evidence="15">
    <location>
        <begin position="27"/>
        <end position="34"/>
    </location>
    <ligand>
        <name>ATP</name>
        <dbReference type="ChEBI" id="CHEBI:30616"/>
    </ligand>
</feature>
<evidence type="ECO:0000256" key="4">
    <source>
        <dbReference type="ARBA" id="ARBA00022763"/>
    </source>
</evidence>
<feature type="domain" description="UvrD-like helicase C-terminal" evidence="17">
    <location>
        <begin position="329"/>
        <end position="612"/>
    </location>
</feature>
<evidence type="ECO:0000256" key="12">
    <source>
        <dbReference type="ARBA" id="ARBA00034617"/>
    </source>
</evidence>
<dbReference type="InterPro" id="IPR013986">
    <property type="entry name" value="DExx_box_DNA_helicase_dom_sf"/>
</dbReference>
<evidence type="ECO:0000256" key="11">
    <source>
        <dbReference type="ARBA" id="ARBA00023235"/>
    </source>
</evidence>
<dbReference type="PROSITE" id="PS51198">
    <property type="entry name" value="UVRD_HELICASE_ATP_BIND"/>
    <property type="match status" value="1"/>
</dbReference>
<keyword evidence="3 15" id="KW-0547">Nucleotide-binding</keyword>
<keyword evidence="7" id="KW-0269">Exonuclease</keyword>
<dbReference type="Gene3D" id="1.10.486.10">
    <property type="entry name" value="PCRA, domain 4"/>
    <property type="match status" value="1"/>
</dbReference>
<dbReference type="Pfam" id="PF13361">
    <property type="entry name" value="UvrD_C"/>
    <property type="match status" value="1"/>
</dbReference>
<dbReference type="Gene3D" id="1.10.10.160">
    <property type="match status" value="1"/>
</dbReference>
<evidence type="ECO:0000259" key="16">
    <source>
        <dbReference type="PROSITE" id="PS51198"/>
    </source>
</evidence>
<dbReference type="GO" id="GO:0043138">
    <property type="term" value="F:3'-5' DNA helicase activity"/>
    <property type="evidence" value="ECO:0007669"/>
    <property type="project" value="UniProtKB-EC"/>
</dbReference>
<accession>A0A2H0V3E0</accession>
<dbReference type="SUPFAM" id="SSF52540">
    <property type="entry name" value="P-loop containing nucleoside triphosphate hydrolases"/>
    <property type="match status" value="1"/>
</dbReference>
<dbReference type="SUPFAM" id="SSF52980">
    <property type="entry name" value="Restriction endonuclease-like"/>
    <property type="match status" value="1"/>
</dbReference>
<dbReference type="AlphaFoldDB" id="A0A2H0V3E0"/>
<dbReference type="InterPro" id="IPR014017">
    <property type="entry name" value="DNA_helicase_UvrD-like_C"/>
</dbReference>
<evidence type="ECO:0000256" key="5">
    <source>
        <dbReference type="ARBA" id="ARBA00022801"/>
    </source>
</evidence>
<evidence type="ECO:0000256" key="15">
    <source>
        <dbReference type="PROSITE-ProRule" id="PRU00560"/>
    </source>
</evidence>
<evidence type="ECO:0000256" key="6">
    <source>
        <dbReference type="ARBA" id="ARBA00022806"/>
    </source>
</evidence>
<dbReference type="InterPro" id="IPR014016">
    <property type="entry name" value="UvrD-like_ATP-bd"/>
</dbReference>
<proteinExistence type="inferred from homology"/>
<dbReference type="InterPro" id="IPR011335">
    <property type="entry name" value="Restrct_endonuc-II-like"/>
</dbReference>
<keyword evidence="10" id="KW-0234">DNA repair</keyword>
<comment type="catalytic activity">
    <reaction evidence="12">
        <text>Couples ATP hydrolysis with the unwinding of duplex DNA by translocating in the 3'-5' direction.</text>
        <dbReference type="EC" id="5.6.2.4"/>
    </reaction>
</comment>
<dbReference type="Gene3D" id="3.90.320.10">
    <property type="match status" value="1"/>
</dbReference>
<comment type="caution">
    <text evidence="18">The sequence shown here is derived from an EMBL/GenBank/DDBJ whole genome shotgun (WGS) entry which is preliminary data.</text>
</comment>
<evidence type="ECO:0000256" key="2">
    <source>
        <dbReference type="ARBA" id="ARBA00022722"/>
    </source>
</evidence>
<sequence>MEEILKQANEGQKKAITHDEGPALVVAGAGTGKTRVITQRIAYLIQQGKAKPENILALTFTEKAAAEMEERVDVLLPYGYVDLWISTFHSFCDRILRDNALDIGLPNNYKLLDETQAWILVRKNLDLFNLDYYRPLGNPTKFIHALLKHFSRCKDEGILPEHYLAYAEEIKLNSGSKDFVKQMSLEGVDEAEELIKSEILRVGEVADAYHVYQQLLLDNEALDFADLLIYTLKLFKERPLIKKRYQNQFKYILVDEFQDTNFIQSELVKEVAAPKNNLMVVGDDDQSIYRFRGSSIENIMQFKDFFPEAKEIVLTDNYRSTQEILDLSYKFIKQNNPHRLEASLNISKQLKSHLDKKGIIEHLHFDNNGNEADGVVQRIIDMKNNHSDLTWSDFAILVRANDSAEYFVSKLDEFKVPYQFLALRGLYSKSVVVDVINFFRLLDNYHEGSAVYRVLQFDCFGLDQLQVVKIIHHAGRKSISLYDALTRVNTVPGVNDETITKIRNVVVLINKYTQMVKSKKISEILVTFMHESGYVKLLAKANTKAARESLRYLDQFLKKVQAFETAEAENSLKDFMSVLKMEMDAGNSGGIKFNPEEGPDMVRVMSIHMAKGLEFKYVFLVNLVDRKFPTDKRSEAIVIPDALLREKLPIGDYHLEEERRLFYVAATRAKEGLFFTSANDYGGAREKKLSRFLLELGYEKKDLIKSEQEKVVVNQNKSFIDQLVVPKSFSFSTLSMYQKCPFQFYCAKILKIPTPGKAVFTFGNVIHRSLNEFVEQSVVMENVIQGNLFGPAESDRRIVLTLDQLYEIYEKNWLDDWYEDATQKKKYYKKGKGLLKAFYEDFVANKPNVAMLEQPFALKLNNYKIIGRIDRVDSVDGGVEIIDYKTGTPKDESKLTADDKQQLMLYQIAAEEVMGLKAVKLTFHYLENSQRVSFLGNDKQKEKLKEKWLDVINKIVSKEFLATPSSFVCDYCDYKDICPYRKI</sequence>
<dbReference type="InterPro" id="IPR038726">
    <property type="entry name" value="PDDEXK_AddAB-type"/>
</dbReference>
<dbReference type="EMBL" id="PFAP01000048">
    <property type="protein sequence ID" value="PIR93611.1"/>
    <property type="molecule type" value="Genomic_DNA"/>
</dbReference>
<reference evidence="19" key="1">
    <citation type="submission" date="2017-09" db="EMBL/GenBank/DDBJ databases">
        <title>Depth-based differentiation of microbial function through sediment-hosted aquifers and enrichment of novel symbionts in the deep terrestrial subsurface.</title>
        <authorList>
            <person name="Probst A.J."/>
            <person name="Ladd B."/>
            <person name="Jarett J.K."/>
            <person name="Geller-Mcgrath D.E."/>
            <person name="Sieber C.M.K."/>
            <person name="Emerson J.B."/>
            <person name="Anantharaman K."/>
            <person name="Thomas B.C."/>
            <person name="Malmstrom R."/>
            <person name="Stieglmeier M."/>
            <person name="Klingl A."/>
            <person name="Woyke T."/>
            <person name="Ryan C.M."/>
            <person name="Banfield J.F."/>
        </authorList>
    </citation>
    <scope>NUCLEOTIDE SEQUENCE [LARGE SCALE GENOMIC DNA]</scope>
</reference>
<evidence type="ECO:0000313" key="18">
    <source>
        <dbReference type="EMBL" id="PIR93611.1"/>
    </source>
</evidence>
<keyword evidence="11" id="KW-0413">Isomerase</keyword>
<dbReference type="Gene3D" id="3.40.50.300">
    <property type="entry name" value="P-loop containing nucleotide triphosphate hydrolases"/>
    <property type="match status" value="2"/>
</dbReference>
<organism evidence="18 19">
    <name type="scientific">Candidatus Falkowbacteria bacterium CG10_big_fil_rev_8_21_14_0_10_39_11</name>
    <dbReference type="NCBI Taxonomy" id="1974565"/>
    <lineage>
        <taxon>Bacteria</taxon>
        <taxon>Candidatus Falkowiibacteriota</taxon>
    </lineage>
</organism>
<dbReference type="PANTHER" id="PTHR11070:SF2">
    <property type="entry name" value="ATP-DEPENDENT DNA HELICASE SRS2"/>
    <property type="match status" value="1"/>
</dbReference>
<gene>
    <name evidence="18" type="ORF">COT97_05750</name>
</gene>